<evidence type="ECO:0000313" key="3">
    <source>
        <dbReference type="Proteomes" id="UP000000305"/>
    </source>
</evidence>
<dbReference type="Proteomes" id="UP000000305">
    <property type="component" value="Unassembled WGS sequence"/>
</dbReference>
<dbReference type="InterPro" id="IPR032675">
    <property type="entry name" value="LRR_dom_sf"/>
</dbReference>
<dbReference type="InterPro" id="IPR001611">
    <property type="entry name" value="Leu-rich_rpt"/>
</dbReference>
<dbReference type="PANTHER" id="PTHR13318:SF247">
    <property type="entry name" value="GH16156P"/>
    <property type="match status" value="1"/>
</dbReference>
<dbReference type="AlphaFoldDB" id="E9GXT5"/>
<organism evidence="2 3">
    <name type="scientific">Daphnia pulex</name>
    <name type="common">Water flea</name>
    <dbReference type="NCBI Taxonomy" id="6669"/>
    <lineage>
        <taxon>Eukaryota</taxon>
        <taxon>Metazoa</taxon>
        <taxon>Ecdysozoa</taxon>
        <taxon>Arthropoda</taxon>
        <taxon>Crustacea</taxon>
        <taxon>Branchiopoda</taxon>
        <taxon>Diplostraca</taxon>
        <taxon>Cladocera</taxon>
        <taxon>Anomopoda</taxon>
        <taxon>Daphniidae</taxon>
        <taxon>Daphnia</taxon>
    </lineage>
</organism>
<dbReference type="PANTHER" id="PTHR13318">
    <property type="entry name" value="PARTNER OF PAIRED, ISOFORM B-RELATED"/>
    <property type="match status" value="1"/>
</dbReference>
<accession>E9GXT5</accession>
<dbReference type="HOGENOM" id="CLU_033667_1_0_1"/>
<dbReference type="SUPFAM" id="SSF52047">
    <property type="entry name" value="RNI-like"/>
    <property type="match status" value="1"/>
</dbReference>
<dbReference type="EMBL" id="GL732573">
    <property type="protein sequence ID" value="EFX75717.1"/>
    <property type="molecule type" value="Genomic_DNA"/>
</dbReference>
<feature type="region of interest" description="Disordered" evidence="1">
    <location>
        <begin position="1"/>
        <end position="27"/>
    </location>
</feature>
<dbReference type="KEGG" id="dpx:DAPPUDRAFT_107647"/>
<gene>
    <name evidence="2" type="ORF">DAPPUDRAFT_107647</name>
</gene>
<protein>
    <submittedName>
        <fullName evidence="2">Uncharacterized protein</fullName>
    </submittedName>
</protein>
<dbReference type="GO" id="GO:0019005">
    <property type="term" value="C:SCF ubiquitin ligase complex"/>
    <property type="evidence" value="ECO:0000318"/>
    <property type="project" value="GO_Central"/>
</dbReference>
<dbReference type="GO" id="GO:0031146">
    <property type="term" value="P:SCF-dependent proteasomal ubiquitin-dependent protein catabolic process"/>
    <property type="evidence" value="ECO:0000318"/>
    <property type="project" value="GO_Central"/>
</dbReference>
<dbReference type="InParanoid" id="E9GXT5"/>
<proteinExistence type="predicted"/>
<name>E9GXT5_DAPPU</name>
<reference evidence="2 3" key="1">
    <citation type="journal article" date="2011" name="Science">
        <title>The ecoresponsive genome of Daphnia pulex.</title>
        <authorList>
            <person name="Colbourne J.K."/>
            <person name="Pfrender M.E."/>
            <person name="Gilbert D."/>
            <person name="Thomas W.K."/>
            <person name="Tucker A."/>
            <person name="Oakley T.H."/>
            <person name="Tokishita S."/>
            <person name="Aerts A."/>
            <person name="Arnold G.J."/>
            <person name="Basu M.K."/>
            <person name="Bauer D.J."/>
            <person name="Caceres C.E."/>
            <person name="Carmel L."/>
            <person name="Casola C."/>
            <person name="Choi J.H."/>
            <person name="Detter J.C."/>
            <person name="Dong Q."/>
            <person name="Dusheyko S."/>
            <person name="Eads B.D."/>
            <person name="Frohlich T."/>
            <person name="Geiler-Samerotte K.A."/>
            <person name="Gerlach D."/>
            <person name="Hatcher P."/>
            <person name="Jogdeo S."/>
            <person name="Krijgsveld J."/>
            <person name="Kriventseva E.V."/>
            <person name="Kultz D."/>
            <person name="Laforsch C."/>
            <person name="Lindquist E."/>
            <person name="Lopez J."/>
            <person name="Manak J.R."/>
            <person name="Muller J."/>
            <person name="Pangilinan J."/>
            <person name="Patwardhan R.P."/>
            <person name="Pitluck S."/>
            <person name="Pritham E.J."/>
            <person name="Rechtsteiner A."/>
            <person name="Rho M."/>
            <person name="Rogozin I.B."/>
            <person name="Sakarya O."/>
            <person name="Salamov A."/>
            <person name="Schaack S."/>
            <person name="Shapiro H."/>
            <person name="Shiga Y."/>
            <person name="Skalitzky C."/>
            <person name="Smith Z."/>
            <person name="Souvorov A."/>
            <person name="Sung W."/>
            <person name="Tang Z."/>
            <person name="Tsuchiya D."/>
            <person name="Tu H."/>
            <person name="Vos H."/>
            <person name="Wang M."/>
            <person name="Wolf Y.I."/>
            <person name="Yamagata H."/>
            <person name="Yamada T."/>
            <person name="Ye Y."/>
            <person name="Shaw J.R."/>
            <person name="Andrews J."/>
            <person name="Crease T.J."/>
            <person name="Tang H."/>
            <person name="Lucas S.M."/>
            <person name="Robertson H.M."/>
            <person name="Bork P."/>
            <person name="Koonin E.V."/>
            <person name="Zdobnov E.M."/>
            <person name="Grigoriev I.V."/>
            <person name="Lynch M."/>
            <person name="Boore J.L."/>
        </authorList>
    </citation>
    <scope>NUCLEOTIDE SEQUENCE [LARGE SCALE GENOMIC DNA]</scope>
</reference>
<dbReference type="OrthoDB" id="6422937at2759"/>
<dbReference type="Pfam" id="PF13516">
    <property type="entry name" value="LRR_6"/>
    <property type="match status" value="1"/>
</dbReference>
<dbReference type="InterPro" id="IPR006553">
    <property type="entry name" value="Leu-rich_rpt_Cys-con_subtyp"/>
</dbReference>
<dbReference type="STRING" id="6669.E9GXT5"/>
<dbReference type="FunFam" id="3.80.10.10:FF:001788">
    <property type="entry name" value="Uncharacterized protein"/>
    <property type="match status" value="1"/>
</dbReference>
<dbReference type="Gene3D" id="3.80.10.10">
    <property type="entry name" value="Ribonuclease Inhibitor"/>
    <property type="match status" value="3"/>
</dbReference>
<evidence type="ECO:0000256" key="1">
    <source>
        <dbReference type="SAM" id="MobiDB-lite"/>
    </source>
</evidence>
<dbReference type="SMART" id="SM00367">
    <property type="entry name" value="LRR_CC"/>
    <property type="match status" value="3"/>
</dbReference>
<dbReference type="eggNOG" id="KOG4341">
    <property type="taxonomic scope" value="Eukaryota"/>
</dbReference>
<evidence type="ECO:0000313" key="2">
    <source>
        <dbReference type="EMBL" id="EFX75717.1"/>
    </source>
</evidence>
<dbReference type="PhylomeDB" id="E9GXT5"/>
<feature type="compositionally biased region" description="Low complexity" evidence="1">
    <location>
        <begin position="15"/>
        <end position="25"/>
    </location>
</feature>
<keyword evidence="3" id="KW-1185">Reference proteome</keyword>
<sequence length="398" mass="44807">MAVICEKSTSRPNLSTTNNNQTSQSPFDQLRDSSLEVIGTYCTNLRELEFMDCNNITDIGVKGLCVSSTTHNLGREGDKLGLHKSLLKLGSCPTKITNAGIQLVLETFRSLKVWDIVTVQKLAEIHKEDFLNRSPEIPKYSLMKLSIGSNICDPKNFGLVLSLCPFVIDVDINITGLTDSDFISLTSLEKLCKLKLRGSDSCNVTFGGGVTTILKAFGKILKSLDISYCDVNIQAIALLCPNLHELDLFHNENYSTAKLDEELFKFDSQILKQLEKLTLNEVELPHEHFVLLLSAPSLVDLKIKECWTFNDDVLQEVARVQKLQRLESLEVENCYEVTDKGIDVLIMNAQNLKKVDIYFCDQVTNSNVLHWHERAEKNNWNISIYEESHYCSAESSSD</sequence>